<comment type="caution">
    <text evidence="1">The sequence shown here is derived from an EMBL/GenBank/DDBJ whole genome shotgun (WGS) entry which is preliminary data.</text>
</comment>
<name>A0AAN6Z0D6_9PEZI</name>
<keyword evidence="2" id="KW-1185">Reference proteome</keyword>
<dbReference type="SUPFAM" id="SSF52058">
    <property type="entry name" value="L domain-like"/>
    <property type="match status" value="1"/>
</dbReference>
<dbReference type="Gene3D" id="3.80.10.10">
    <property type="entry name" value="Ribonuclease Inhibitor"/>
    <property type="match status" value="1"/>
</dbReference>
<reference evidence="1" key="2">
    <citation type="submission" date="2023-05" db="EMBL/GenBank/DDBJ databases">
        <authorList>
            <consortium name="Lawrence Berkeley National Laboratory"/>
            <person name="Steindorff A."/>
            <person name="Hensen N."/>
            <person name="Bonometti L."/>
            <person name="Westerberg I."/>
            <person name="Brannstrom I.O."/>
            <person name="Guillou S."/>
            <person name="Cros-Aarteil S."/>
            <person name="Calhoun S."/>
            <person name="Haridas S."/>
            <person name="Kuo A."/>
            <person name="Mondo S."/>
            <person name="Pangilinan J."/>
            <person name="Riley R."/>
            <person name="Labutti K."/>
            <person name="Andreopoulos B."/>
            <person name="Lipzen A."/>
            <person name="Chen C."/>
            <person name="Yanf M."/>
            <person name="Daum C."/>
            <person name="Ng V."/>
            <person name="Clum A."/>
            <person name="Ohm R."/>
            <person name="Martin F."/>
            <person name="Silar P."/>
            <person name="Natvig D."/>
            <person name="Lalanne C."/>
            <person name="Gautier V."/>
            <person name="Ament-Velasquez S.L."/>
            <person name="Kruys A."/>
            <person name="Hutchinson M.I."/>
            <person name="Powell A.J."/>
            <person name="Barry K."/>
            <person name="Miller A.N."/>
            <person name="Grigoriev I.V."/>
            <person name="Debuchy R."/>
            <person name="Gladieux P."/>
            <person name="Thoren M.H."/>
            <person name="Johannesson H."/>
        </authorList>
    </citation>
    <scope>NUCLEOTIDE SEQUENCE</scope>
    <source>
        <strain evidence="1">CBS 731.68</strain>
    </source>
</reference>
<dbReference type="GeneID" id="87830429"/>
<reference evidence="1" key="1">
    <citation type="journal article" date="2023" name="Mol. Phylogenet. Evol.">
        <title>Genome-scale phylogeny and comparative genomics of the fungal order Sordariales.</title>
        <authorList>
            <person name="Hensen N."/>
            <person name="Bonometti L."/>
            <person name="Westerberg I."/>
            <person name="Brannstrom I.O."/>
            <person name="Guillou S."/>
            <person name="Cros-Aarteil S."/>
            <person name="Calhoun S."/>
            <person name="Haridas S."/>
            <person name="Kuo A."/>
            <person name="Mondo S."/>
            <person name="Pangilinan J."/>
            <person name="Riley R."/>
            <person name="LaButti K."/>
            <person name="Andreopoulos B."/>
            <person name="Lipzen A."/>
            <person name="Chen C."/>
            <person name="Yan M."/>
            <person name="Daum C."/>
            <person name="Ng V."/>
            <person name="Clum A."/>
            <person name="Steindorff A."/>
            <person name="Ohm R.A."/>
            <person name="Martin F."/>
            <person name="Silar P."/>
            <person name="Natvig D.O."/>
            <person name="Lalanne C."/>
            <person name="Gautier V."/>
            <person name="Ament-Velasquez S.L."/>
            <person name="Kruys A."/>
            <person name="Hutchinson M.I."/>
            <person name="Powell A.J."/>
            <person name="Barry K."/>
            <person name="Miller A.N."/>
            <person name="Grigoriev I.V."/>
            <person name="Debuchy R."/>
            <person name="Gladieux P."/>
            <person name="Hiltunen Thoren M."/>
            <person name="Johannesson H."/>
        </authorList>
    </citation>
    <scope>NUCLEOTIDE SEQUENCE</scope>
    <source>
        <strain evidence="1">CBS 731.68</strain>
    </source>
</reference>
<proteinExistence type="predicted"/>
<protein>
    <submittedName>
        <fullName evidence="1">Uncharacterized protein</fullName>
    </submittedName>
</protein>
<dbReference type="EMBL" id="MU853239">
    <property type="protein sequence ID" value="KAK4120352.1"/>
    <property type="molecule type" value="Genomic_DNA"/>
</dbReference>
<evidence type="ECO:0000313" key="2">
    <source>
        <dbReference type="Proteomes" id="UP001302602"/>
    </source>
</evidence>
<organism evidence="1 2">
    <name type="scientific">Parathielavia appendiculata</name>
    <dbReference type="NCBI Taxonomy" id="2587402"/>
    <lineage>
        <taxon>Eukaryota</taxon>
        <taxon>Fungi</taxon>
        <taxon>Dikarya</taxon>
        <taxon>Ascomycota</taxon>
        <taxon>Pezizomycotina</taxon>
        <taxon>Sordariomycetes</taxon>
        <taxon>Sordariomycetidae</taxon>
        <taxon>Sordariales</taxon>
        <taxon>Chaetomiaceae</taxon>
        <taxon>Parathielavia</taxon>
    </lineage>
</organism>
<evidence type="ECO:0000313" key="1">
    <source>
        <dbReference type="EMBL" id="KAK4120352.1"/>
    </source>
</evidence>
<accession>A0AAN6Z0D6</accession>
<dbReference type="RefSeq" id="XP_062644123.1">
    <property type="nucleotide sequence ID" value="XM_062793660.1"/>
</dbReference>
<dbReference type="InterPro" id="IPR032675">
    <property type="entry name" value="LRR_dom_sf"/>
</dbReference>
<dbReference type="Proteomes" id="UP001302602">
    <property type="component" value="Unassembled WGS sequence"/>
</dbReference>
<gene>
    <name evidence="1" type="ORF">N657DRAFT_649130</name>
</gene>
<dbReference type="AlphaFoldDB" id="A0AAN6Z0D6"/>
<sequence length="419" mass="47247">MAPHGYWPDERHAGLTMEFAERAKKLPLFIRSAIQRPDLAAKVKALQLVEFGATTAFTSRKIGDESNEMDVLAGCMGPIFEKTRRALPDESREDSASWKWVVNQWSDGTKRRDPVLLVQIALLLIPNLERLSVAHDFSGYEFLEISNCNGPLTSLKSIALLPWIGYFHIQEAKGLFAAAPNLETLYASNCGFKEPGYYPYRGVPFDLSLGNLQKLVIGDLEFVDLEALLPACPQLQELQYVRPEDEEDDYQDMDALEVLMPVQKTLRTLKIKFTHWEKDSAHLTTIESLKGFIALEELVIEQATIPDGARVVDWLPPSVERVHFRDVTKVSSLMDHLSLVASEAPTKLLKLQYVRISPWYLPDWNGTGLSCIASVDVTAAFNQAGITVEYVAPRIGEQEPWLDLVYPELVGKIQDYTYF</sequence>